<evidence type="ECO:0000313" key="15">
    <source>
        <dbReference type="Proteomes" id="UP000324748"/>
    </source>
</evidence>
<evidence type="ECO:0000256" key="1">
    <source>
        <dbReference type="ARBA" id="ARBA00001936"/>
    </source>
</evidence>
<dbReference type="PROSITE" id="PS01032">
    <property type="entry name" value="PPM_1"/>
    <property type="match status" value="1"/>
</dbReference>
<reference evidence="15 16" key="1">
    <citation type="submission" date="2019-05" db="EMBL/GenBank/DDBJ databases">
        <title>Emergence of the Ug99 lineage of the wheat stem rust pathogen through somatic hybridization.</title>
        <authorList>
            <person name="Li F."/>
            <person name="Upadhyaya N.M."/>
            <person name="Sperschneider J."/>
            <person name="Matny O."/>
            <person name="Nguyen-Phuc H."/>
            <person name="Mago R."/>
            <person name="Raley C."/>
            <person name="Miller M.E."/>
            <person name="Silverstein K.A.T."/>
            <person name="Henningsen E."/>
            <person name="Hirsch C.D."/>
            <person name="Visser B."/>
            <person name="Pretorius Z.A."/>
            <person name="Steffenson B.J."/>
            <person name="Schwessinger B."/>
            <person name="Dodds P.N."/>
            <person name="Figueroa M."/>
        </authorList>
    </citation>
    <scope>NUCLEOTIDE SEQUENCE [LARGE SCALE GENOMIC DNA]</scope>
    <source>
        <strain evidence="13">21-0</strain>
        <strain evidence="14 16">Ug99</strain>
    </source>
</reference>
<dbReference type="Proteomes" id="UP000325313">
    <property type="component" value="Unassembled WGS sequence"/>
</dbReference>
<evidence type="ECO:0000259" key="12">
    <source>
        <dbReference type="PROSITE" id="PS51746"/>
    </source>
</evidence>
<evidence type="ECO:0000256" key="3">
    <source>
        <dbReference type="ARBA" id="ARBA00006702"/>
    </source>
</evidence>
<dbReference type="EMBL" id="VDEP01000306">
    <property type="protein sequence ID" value="KAA1108096.1"/>
    <property type="molecule type" value="Genomic_DNA"/>
</dbReference>
<dbReference type="GO" id="GO:0046872">
    <property type="term" value="F:metal ion binding"/>
    <property type="evidence" value="ECO:0007669"/>
    <property type="project" value="UniProtKB-KW"/>
</dbReference>
<sequence length="511" mass="54454">MGQTLSEPIVEKHTSAGEDEEFAFGVSEMQGWRLTMEDAHAAVLDLNHAPPNSSSTTPASTEPTKERTRFFAVYDGHGGSTVAKFSGDTVHFRLRSTAEYQSGDYEAALKRAFLATDEDLRANPDFVNDPSGCTAVAALITPDGKIMVANAGDSRSVLSVNGLAEPMSHDHKPVNRGENNRIVAAGGFVEFGRVNGNLALSRAIGDFEFKQNKELSPEAQVVTANPDILTHQITAEDEFLILACDGIWDVYSNQQVVDRVRRLLGERKTLEQVAEQMIDYCLAPDCEWGGVGCDNMTFMIVAILGGKTKAEWYDMIRTRLERGEGHQTPSSFPQPYARGPRGEILANSMKVVMGNGSGEDHPPPSPPPGYQNSQDDPDHEQQTSSSNPTSAGSLFSLAPVSIIEALSRVSNYDPTASLSDPPTTGPVSSDPSSDAHPPHSSETEPSTTTGPADSSSSQPPPSSSNTNTNAIDSSTTTTTTSNTSSSTAATDDHASTLSQSVDNSKLASSDV</sequence>
<feature type="compositionally biased region" description="Polar residues" evidence="11">
    <location>
        <begin position="382"/>
        <end position="392"/>
    </location>
</feature>
<evidence type="ECO:0000256" key="7">
    <source>
        <dbReference type="ARBA" id="ARBA00022912"/>
    </source>
</evidence>
<evidence type="ECO:0000313" key="13">
    <source>
        <dbReference type="EMBL" id="KAA1096768.1"/>
    </source>
</evidence>
<protein>
    <recommendedName>
        <fullName evidence="4">protein-serine/threonine phosphatase</fullName>
        <ecNumber evidence="4">3.1.3.16</ecNumber>
    </recommendedName>
</protein>
<evidence type="ECO:0000256" key="4">
    <source>
        <dbReference type="ARBA" id="ARBA00013081"/>
    </source>
</evidence>
<evidence type="ECO:0000256" key="6">
    <source>
        <dbReference type="ARBA" id="ARBA00022801"/>
    </source>
</evidence>
<dbReference type="FunFam" id="3.60.40.10:FF:000016">
    <property type="entry name" value="Protein phosphatase 2C"/>
    <property type="match status" value="1"/>
</dbReference>
<keyword evidence="7 10" id="KW-0904">Protein phosphatase</keyword>
<comment type="cofactor">
    <cofactor evidence="2">
        <name>Mg(2+)</name>
        <dbReference type="ChEBI" id="CHEBI:18420"/>
    </cofactor>
</comment>
<evidence type="ECO:0000256" key="11">
    <source>
        <dbReference type="SAM" id="MobiDB-lite"/>
    </source>
</evidence>
<dbReference type="CDD" id="cd00143">
    <property type="entry name" value="PP2Cc"/>
    <property type="match status" value="1"/>
</dbReference>
<comment type="similarity">
    <text evidence="3 10">Belongs to the PP2C family.</text>
</comment>
<dbReference type="OrthoDB" id="10264738at2759"/>
<evidence type="ECO:0000256" key="8">
    <source>
        <dbReference type="ARBA" id="ARBA00023211"/>
    </source>
</evidence>
<dbReference type="SUPFAM" id="SSF81606">
    <property type="entry name" value="PP2C-like"/>
    <property type="match status" value="1"/>
</dbReference>
<feature type="domain" description="PPM-type phosphatase" evidence="12">
    <location>
        <begin position="23"/>
        <end position="303"/>
    </location>
</feature>
<dbReference type="InterPro" id="IPR036457">
    <property type="entry name" value="PPM-type-like_dom_sf"/>
</dbReference>
<dbReference type="InterPro" id="IPR000222">
    <property type="entry name" value="PP2C_BS"/>
</dbReference>
<comment type="catalytic activity">
    <reaction evidence="9">
        <text>O-phospho-L-threonyl-[protein] + H2O = L-threonyl-[protein] + phosphate</text>
        <dbReference type="Rhea" id="RHEA:47004"/>
        <dbReference type="Rhea" id="RHEA-COMP:11060"/>
        <dbReference type="Rhea" id="RHEA-COMP:11605"/>
        <dbReference type="ChEBI" id="CHEBI:15377"/>
        <dbReference type="ChEBI" id="CHEBI:30013"/>
        <dbReference type="ChEBI" id="CHEBI:43474"/>
        <dbReference type="ChEBI" id="CHEBI:61977"/>
        <dbReference type="EC" id="3.1.3.16"/>
    </reaction>
    <physiologicalReaction direction="left-to-right" evidence="9">
        <dbReference type="Rhea" id="RHEA:47005"/>
    </physiologicalReaction>
</comment>
<dbReference type="AlphaFoldDB" id="A0A5B0P8Z6"/>
<dbReference type="PROSITE" id="PS51746">
    <property type="entry name" value="PPM_2"/>
    <property type="match status" value="1"/>
</dbReference>
<evidence type="ECO:0000256" key="9">
    <source>
        <dbReference type="ARBA" id="ARBA00048832"/>
    </source>
</evidence>
<evidence type="ECO:0000313" key="16">
    <source>
        <dbReference type="Proteomes" id="UP000325313"/>
    </source>
</evidence>
<dbReference type="EMBL" id="VSWC01000067">
    <property type="protein sequence ID" value="KAA1096768.1"/>
    <property type="molecule type" value="Genomic_DNA"/>
</dbReference>
<feature type="region of interest" description="Disordered" evidence="11">
    <location>
        <begin position="413"/>
        <end position="511"/>
    </location>
</feature>
<accession>A0A5B0P8Z6</accession>
<dbReference type="EC" id="3.1.3.16" evidence="4"/>
<evidence type="ECO:0000313" key="14">
    <source>
        <dbReference type="EMBL" id="KAA1108096.1"/>
    </source>
</evidence>
<feature type="region of interest" description="Disordered" evidence="11">
    <location>
        <begin position="352"/>
        <end position="392"/>
    </location>
</feature>
<keyword evidence="8" id="KW-0464">Manganese</keyword>
<dbReference type="PANTHER" id="PTHR13832">
    <property type="entry name" value="PROTEIN PHOSPHATASE 2C"/>
    <property type="match status" value="1"/>
</dbReference>
<comment type="caution">
    <text evidence="13">The sequence shown here is derived from an EMBL/GenBank/DDBJ whole genome shotgun (WGS) entry which is preliminary data.</text>
</comment>
<dbReference type="InterPro" id="IPR015655">
    <property type="entry name" value="PP2C"/>
</dbReference>
<feature type="compositionally biased region" description="Low complexity" evidence="11">
    <location>
        <begin position="443"/>
        <end position="489"/>
    </location>
</feature>
<gene>
    <name evidence="13" type="primary">PTC2_1</name>
    <name evidence="14" type="synonym">PTC2_3</name>
    <name evidence="13" type="ORF">PGT21_028096</name>
    <name evidence="14" type="ORF">PGTUg99_030099</name>
</gene>
<dbReference type="PANTHER" id="PTHR13832:SF565">
    <property type="entry name" value="AT28366P-RELATED"/>
    <property type="match status" value="1"/>
</dbReference>
<dbReference type="InterPro" id="IPR001932">
    <property type="entry name" value="PPM-type_phosphatase-like_dom"/>
</dbReference>
<comment type="cofactor">
    <cofactor evidence="1">
        <name>Mn(2+)</name>
        <dbReference type="ChEBI" id="CHEBI:29035"/>
    </cofactor>
</comment>
<dbReference type="GO" id="GO:0004722">
    <property type="term" value="F:protein serine/threonine phosphatase activity"/>
    <property type="evidence" value="ECO:0007669"/>
    <property type="project" value="UniProtKB-EC"/>
</dbReference>
<name>A0A5B0P8Z6_PUCGR</name>
<feature type="compositionally biased region" description="Polar residues" evidence="11">
    <location>
        <begin position="413"/>
        <end position="427"/>
    </location>
</feature>
<dbReference type="SMART" id="SM00332">
    <property type="entry name" value="PP2Cc"/>
    <property type="match status" value="1"/>
</dbReference>
<feature type="compositionally biased region" description="Low complexity" evidence="11">
    <location>
        <begin position="50"/>
        <end position="62"/>
    </location>
</feature>
<feature type="compositionally biased region" description="Polar residues" evidence="11">
    <location>
        <begin position="497"/>
        <end position="511"/>
    </location>
</feature>
<keyword evidence="15" id="KW-1185">Reference proteome</keyword>
<evidence type="ECO:0000256" key="2">
    <source>
        <dbReference type="ARBA" id="ARBA00001946"/>
    </source>
</evidence>
<evidence type="ECO:0000256" key="10">
    <source>
        <dbReference type="RuleBase" id="RU003465"/>
    </source>
</evidence>
<proteinExistence type="inferred from homology"/>
<keyword evidence="6 10" id="KW-0378">Hydrolase</keyword>
<feature type="region of interest" description="Disordered" evidence="11">
    <location>
        <begin position="46"/>
        <end position="65"/>
    </location>
</feature>
<organism evidence="13 15">
    <name type="scientific">Puccinia graminis f. sp. tritici</name>
    <dbReference type="NCBI Taxonomy" id="56615"/>
    <lineage>
        <taxon>Eukaryota</taxon>
        <taxon>Fungi</taxon>
        <taxon>Dikarya</taxon>
        <taxon>Basidiomycota</taxon>
        <taxon>Pucciniomycotina</taxon>
        <taxon>Pucciniomycetes</taxon>
        <taxon>Pucciniales</taxon>
        <taxon>Pucciniaceae</taxon>
        <taxon>Puccinia</taxon>
    </lineage>
</organism>
<keyword evidence="5" id="KW-0479">Metal-binding</keyword>
<dbReference type="Proteomes" id="UP000324748">
    <property type="component" value="Unassembled WGS sequence"/>
</dbReference>
<dbReference type="Gene3D" id="3.60.40.10">
    <property type="entry name" value="PPM-type phosphatase domain"/>
    <property type="match status" value="1"/>
</dbReference>
<evidence type="ECO:0000256" key="5">
    <source>
        <dbReference type="ARBA" id="ARBA00022723"/>
    </source>
</evidence>
<dbReference type="Pfam" id="PF00481">
    <property type="entry name" value="PP2C"/>
    <property type="match status" value="1"/>
</dbReference>